<evidence type="ECO:0000256" key="4">
    <source>
        <dbReference type="SAM" id="SignalP"/>
    </source>
</evidence>
<dbReference type="Pfam" id="PF25877">
    <property type="entry name" value="WHD_SOWAH"/>
    <property type="match status" value="1"/>
</dbReference>
<feature type="compositionally biased region" description="Low complexity" evidence="3">
    <location>
        <begin position="277"/>
        <end position="295"/>
    </location>
</feature>
<evidence type="ECO:0000256" key="2">
    <source>
        <dbReference type="ARBA" id="ARBA00023043"/>
    </source>
</evidence>
<keyword evidence="7" id="KW-1185">Reference proteome</keyword>
<proteinExistence type="predicted"/>
<feature type="domain" description="SOWAHA-C winged helix-turn-helix" evidence="5">
    <location>
        <begin position="79"/>
        <end position="150"/>
    </location>
</feature>
<dbReference type="AlphaFoldDB" id="A0ABD2W2R9"/>
<feature type="compositionally biased region" description="Basic and acidic residues" evidence="3">
    <location>
        <begin position="303"/>
        <end position="312"/>
    </location>
</feature>
<accession>A0ABD2W2R9</accession>
<feature type="region of interest" description="Disordered" evidence="3">
    <location>
        <begin position="214"/>
        <end position="249"/>
    </location>
</feature>
<feature type="signal peptide" evidence="4">
    <location>
        <begin position="1"/>
        <end position="21"/>
    </location>
</feature>
<feature type="compositionally biased region" description="Pro residues" evidence="3">
    <location>
        <begin position="225"/>
        <end position="237"/>
    </location>
</feature>
<evidence type="ECO:0000256" key="3">
    <source>
        <dbReference type="SAM" id="MobiDB-lite"/>
    </source>
</evidence>
<evidence type="ECO:0000259" key="5">
    <source>
        <dbReference type="Pfam" id="PF25877"/>
    </source>
</evidence>
<sequence>MIFPCLLLLLLWGHSVLKVYTGPCAYHHRVDCYSLSCNSVCLRCDDDEVITNGPLRRVSTAALLANLLWHSGKMSSPSELSLEEIRRYLLAQGGSARNQDLVIHFKKFLTDPETRVEARNRFKEYINTLATIKTEEGEKFLVLKKKFRQASLDLSSPTLSFAQYPTSPLSTPDLATPTSPLRDLSLASSIQDPQPPSLKDHFKTPVREAIPPPVRGLALQSSPSRTPPPYRPPPVAPLSPLSNTTSPIRRFPVEPPIGLPLGIPIVEPAIQHVLPSASSRYSESESESSSSSTLPPSVPPRRKSQDKIKFSNKENQGIIDKNKNASETIKFSMNEKDKMQEDAMSISSTTSTTSSQQQQPPQMTQQQQKEKEQQQQLEQLSVKERMQRFNRLATETDLAAKAAAVVGVSSPPAAATSKKRADKINKRKVSPKFGDAVVEHTRDDEDARARDVVRFARRKS</sequence>
<dbReference type="PANTHER" id="PTHR14491">
    <property type="entry name" value="SOSONDOWAH, ISOFORM G"/>
    <property type="match status" value="1"/>
</dbReference>
<evidence type="ECO:0000256" key="1">
    <source>
        <dbReference type="ARBA" id="ARBA00022737"/>
    </source>
</evidence>
<dbReference type="EMBL" id="JBJJXI010000139">
    <property type="protein sequence ID" value="KAL3387168.1"/>
    <property type="molecule type" value="Genomic_DNA"/>
</dbReference>
<keyword evidence="2" id="KW-0040">ANK repeat</keyword>
<protein>
    <recommendedName>
        <fullName evidence="5">SOWAHA-C winged helix-turn-helix domain-containing protein</fullName>
    </recommendedName>
</protein>
<keyword evidence="4" id="KW-0732">Signal</keyword>
<evidence type="ECO:0000313" key="6">
    <source>
        <dbReference type="EMBL" id="KAL3387168.1"/>
    </source>
</evidence>
<feature type="compositionally biased region" description="Low complexity" evidence="3">
    <location>
        <begin position="347"/>
        <end position="367"/>
    </location>
</feature>
<organism evidence="6 7">
    <name type="scientific">Trichogramma kaykai</name>
    <dbReference type="NCBI Taxonomy" id="54128"/>
    <lineage>
        <taxon>Eukaryota</taxon>
        <taxon>Metazoa</taxon>
        <taxon>Ecdysozoa</taxon>
        <taxon>Arthropoda</taxon>
        <taxon>Hexapoda</taxon>
        <taxon>Insecta</taxon>
        <taxon>Pterygota</taxon>
        <taxon>Neoptera</taxon>
        <taxon>Endopterygota</taxon>
        <taxon>Hymenoptera</taxon>
        <taxon>Apocrita</taxon>
        <taxon>Proctotrupomorpha</taxon>
        <taxon>Chalcidoidea</taxon>
        <taxon>Trichogrammatidae</taxon>
        <taxon>Trichogramma</taxon>
    </lineage>
</organism>
<feature type="region of interest" description="Disordered" evidence="3">
    <location>
        <begin position="277"/>
        <end position="377"/>
    </location>
</feature>
<reference evidence="6 7" key="1">
    <citation type="journal article" date="2024" name="bioRxiv">
        <title>A reference genome for Trichogramma kaykai: A tiny desert-dwelling parasitoid wasp with competing sex-ratio distorters.</title>
        <authorList>
            <person name="Culotta J."/>
            <person name="Lindsey A.R."/>
        </authorList>
    </citation>
    <scope>NUCLEOTIDE SEQUENCE [LARGE SCALE GENOMIC DNA]</scope>
    <source>
        <strain evidence="6 7">KSX58</strain>
    </source>
</reference>
<feature type="region of interest" description="Disordered" evidence="3">
    <location>
        <begin position="408"/>
        <end position="427"/>
    </location>
</feature>
<name>A0ABD2W2R9_9HYME</name>
<dbReference type="Proteomes" id="UP001627154">
    <property type="component" value="Unassembled WGS sequence"/>
</dbReference>
<evidence type="ECO:0000313" key="7">
    <source>
        <dbReference type="Proteomes" id="UP001627154"/>
    </source>
</evidence>
<comment type="caution">
    <text evidence="6">The sequence shown here is derived from an EMBL/GenBank/DDBJ whole genome shotgun (WGS) entry which is preliminary data.</text>
</comment>
<gene>
    <name evidence="6" type="ORF">TKK_017486</name>
</gene>
<dbReference type="InterPro" id="IPR058889">
    <property type="entry name" value="WHD_SOWAHA-C"/>
</dbReference>
<dbReference type="PANTHER" id="PTHR14491:SF7">
    <property type="entry name" value="SOSONDOWAH, ISOFORM G"/>
    <property type="match status" value="1"/>
</dbReference>
<keyword evidence="1" id="KW-0677">Repeat</keyword>
<feature type="compositionally biased region" description="Basic residues" evidence="3">
    <location>
        <begin position="417"/>
        <end position="427"/>
    </location>
</feature>
<feature type="chain" id="PRO_5044851794" description="SOWAHA-C winged helix-turn-helix domain-containing protein" evidence="4">
    <location>
        <begin position="22"/>
        <end position="460"/>
    </location>
</feature>